<organism evidence="1 2">
    <name type="scientific">Pleurotus cornucopiae</name>
    <name type="common">Cornucopia mushroom</name>
    <dbReference type="NCBI Taxonomy" id="5321"/>
    <lineage>
        <taxon>Eukaryota</taxon>
        <taxon>Fungi</taxon>
        <taxon>Dikarya</taxon>
        <taxon>Basidiomycota</taxon>
        <taxon>Agaricomycotina</taxon>
        <taxon>Agaricomycetes</taxon>
        <taxon>Agaricomycetidae</taxon>
        <taxon>Agaricales</taxon>
        <taxon>Pleurotineae</taxon>
        <taxon>Pleurotaceae</taxon>
        <taxon>Pleurotus</taxon>
    </lineage>
</organism>
<accession>A0ACB7IXU8</accession>
<dbReference type="EMBL" id="WQMT02000005">
    <property type="protein sequence ID" value="KAG9222399.1"/>
    <property type="molecule type" value="Genomic_DNA"/>
</dbReference>
<comment type="caution">
    <text evidence="1">The sequence shown here is derived from an EMBL/GenBank/DDBJ whole genome shotgun (WGS) entry which is preliminary data.</text>
</comment>
<dbReference type="Proteomes" id="UP000824881">
    <property type="component" value="Unassembled WGS sequence"/>
</dbReference>
<reference evidence="1 2" key="1">
    <citation type="journal article" date="2021" name="Appl. Environ. Microbiol.">
        <title>Genetic linkage and physical mapping for an oyster mushroom Pleurotus cornucopiae and QTL analysis for the trait cap color.</title>
        <authorList>
            <person name="Zhang Y."/>
            <person name="Gao W."/>
            <person name="Sonnenberg A."/>
            <person name="Chen Q."/>
            <person name="Zhang J."/>
            <person name="Huang C."/>
        </authorList>
    </citation>
    <scope>NUCLEOTIDE SEQUENCE [LARGE SCALE GENOMIC DNA]</scope>
    <source>
        <strain evidence="1">CCMSSC00406</strain>
    </source>
</reference>
<proteinExistence type="predicted"/>
<name>A0ACB7IXU8_PLECO</name>
<sequence length="418" mass="47275">MAQGTEQKLPIELIHHIVSLVDGCSNLAACSLVCRDWSEVCRPYIFDNYTIFLKGDNIVSRLLFLHFTAPHLSEYIAHVDLTWNTSAGFLPDWIPKCFRRFKNLRSLYLDEGITSLSSIPLPLALGITSLLSAPRIKELSISEWAIAEDSSELIAMLALCCKTLEQLELQGTCVCDTPANSVDSGLITAAPLIVSMEALRSLELLQACHPTLDTRLRCPKIESLEIRTPIGMQLPTWVPDGLQELSIYSTARRFVPNLGKTIHPALLAIRISGYHPYPMFTSWIQECINRLPFPDRLRHFEIHIGQLGMWSEVLYPQPSDYETMLRILQQLLAHGSLERIDLRIVITMESHTRPVWEAGDQAREASKLLVGLAPLLETGVLHAVFIFQRWRDMELEVLWSWSEPHSKAPRMCVVTDSI</sequence>
<evidence type="ECO:0000313" key="2">
    <source>
        <dbReference type="Proteomes" id="UP000824881"/>
    </source>
</evidence>
<keyword evidence="2" id="KW-1185">Reference proteome</keyword>
<protein>
    <submittedName>
        <fullName evidence="1">Uncharacterized protein</fullName>
    </submittedName>
</protein>
<evidence type="ECO:0000313" key="1">
    <source>
        <dbReference type="EMBL" id="KAG9222399.1"/>
    </source>
</evidence>
<gene>
    <name evidence="1" type="ORF">CCMSSC00406_0002734</name>
</gene>